<evidence type="ECO:0000259" key="7">
    <source>
        <dbReference type="PROSITE" id="PS50850"/>
    </source>
</evidence>
<feature type="transmembrane region" description="Helical" evidence="6">
    <location>
        <begin position="335"/>
        <end position="356"/>
    </location>
</feature>
<feature type="transmembrane region" description="Helical" evidence="6">
    <location>
        <begin position="67"/>
        <end position="86"/>
    </location>
</feature>
<name>A0ABQ1IAH4_9PROT</name>
<dbReference type="Gene3D" id="1.20.1250.20">
    <property type="entry name" value="MFS general substrate transporter like domains"/>
    <property type="match status" value="1"/>
</dbReference>
<feature type="transmembrane region" description="Helical" evidence="6">
    <location>
        <begin position="156"/>
        <end position="176"/>
    </location>
</feature>
<comment type="subcellular location">
    <subcellularLocation>
        <location evidence="1">Cell membrane</location>
        <topology evidence="1">Multi-pass membrane protein</topology>
    </subcellularLocation>
</comment>
<reference evidence="9" key="1">
    <citation type="journal article" date="2019" name="Int. J. Syst. Evol. Microbiol.">
        <title>The Global Catalogue of Microorganisms (GCM) 10K type strain sequencing project: providing services to taxonomists for standard genome sequencing and annotation.</title>
        <authorList>
            <consortium name="The Broad Institute Genomics Platform"/>
            <consortium name="The Broad Institute Genome Sequencing Center for Infectious Disease"/>
            <person name="Wu L."/>
            <person name="Ma J."/>
        </authorList>
    </citation>
    <scope>NUCLEOTIDE SEQUENCE [LARGE SCALE GENOMIC DNA]</scope>
    <source>
        <strain evidence="9">CGMCC 1.10188</strain>
    </source>
</reference>
<dbReference type="PANTHER" id="PTHR43124">
    <property type="entry name" value="PURINE EFFLUX PUMP PBUE"/>
    <property type="match status" value="1"/>
</dbReference>
<evidence type="ECO:0000256" key="5">
    <source>
        <dbReference type="ARBA" id="ARBA00023136"/>
    </source>
</evidence>
<dbReference type="Pfam" id="PF07690">
    <property type="entry name" value="MFS_1"/>
    <property type="match status" value="1"/>
</dbReference>
<feature type="transmembrane region" description="Helical" evidence="6">
    <location>
        <begin position="368"/>
        <end position="386"/>
    </location>
</feature>
<dbReference type="Proteomes" id="UP000603352">
    <property type="component" value="Unassembled WGS sequence"/>
</dbReference>
<dbReference type="InterPro" id="IPR020846">
    <property type="entry name" value="MFS_dom"/>
</dbReference>
<dbReference type="EMBL" id="BMDZ01000002">
    <property type="protein sequence ID" value="GGB25062.1"/>
    <property type="molecule type" value="Genomic_DNA"/>
</dbReference>
<dbReference type="InterPro" id="IPR036259">
    <property type="entry name" value="MFS_trans_sf"/>
</dbReference>
<dbReference type="SUPFAM" id="SSF103473">
    <property type="entry name" value="MFS general substrate transporter"/>
    <property type="match status" value="1"/>
</dbReference>
<evidence type="ECO:0000313" key="9">
    <source>
        <dbReference type="Proteomes" id="UP000603352"/>
    </source>
</evidence>
<feature type="transmembrane region" description="Helical" evidence="6">
    <location>
        <begin position="126"/>
        <end position="150"/>
    </location>
</feature>
<evidence type="ECO:0000256" key="2">
    <source>
        <dbReference type="ARBA" id="ARBA00022475"/>
    </source>
</evidence>
<comment type="caution">
    <text evidence="8">The sequence shown here is derived from an EMBL/GenBank/DDBJ whole genome shotgun (WGS) entry which is preliminary data.</text>
</comment>
<protein>
    <submittedName>
        <fullName evidence="8">MFS transporter</fullName>
    </submittedName>
</protein>
<proteinExistence type="predicted"/>
<feature type="transmembrane region" description="Helical" evidence="6">
    <location>
        <begin position="208"/>
        <end position="234"/>
    </location>
</feature>
<keyword evidence="3 6" id="KW-0812">Transmembrane</keyword>
<organism evidence="8 9">
    <name type="scientific">Tistrella bauzanensis</name>
    <dbReference type="NCBI Taxonomy" id="657419"/>
    <lineage>
        <taxon>Bacteria</taxon>
        <taxon>Pseudomonadati</taxon>
        <taxon>Pseudomonadota</taxon>
        <taxon>Alphaproteobacteria</taxon>
        <taxon>Geminicoccales</taxon>
        <taxon>Geminicoccaceae</taxon>
        <taxon>Tistrella</taxon>
    </lineage>
</organism>
<gene>
    <name evidence="8" type="ORF">GCM10011505_02860</name>
</gene>
<evidence type="ECO:0000313" key="8">
    <source>
        <dbReference type="EMBL" id="GGB25062.1"/>
    </source>
</evidence>
<evidence type="ECO:0000256" key="4">
    <source>
        <dbReference type="ARBA" id="ARBA00022989"/>
    </source>
</evidence>
<dbReference type="CDD" id="cd06174">
    <property type="entry name" value="MFS"/>
    <property type="match status" value="1"/>
</dbReference>
<feature type="transmembrane region" description="Helical" evidence="6">
    <location>
        <begin position="240"/>
        <end position="261"/>
    </location>
</feature>
<sequence>MVAVMCLCEVLSMAAYGCYPALLPLLRDDWAMSNGTAGWISSAFFIGYVGGVPILTGATDRIDARKVYLGCLGLIAAATMGFALLAQGPWSAGLLQALAGAGFAGTYMPGLKILSDHVRGPRASRAIACYTACFSLGAGVSLWIAGLVAAAGGWSAAFWAAGLSAAAALVLGIFLVPRTDPPPLPEGVRVRPWWLPPDFRPVLRNRRAIAYTFAYGGHCWEMFGLRSWLVAFLVHAGSAVAVASSLGGAIIASGIITSFLGNEMAMRMGRRRWVTCAMLLTAVAAALTAALAGAPLLAVVAAVALYNLLVMADSASLTAGAIAESDPAVRGAAMALHALLGFGGAILSPLVFGLVLDGAGGETDPLGWGAGFAVLALGGLVGLALFRRIGSDGPPPAVTISSEDRGNG</sequence>
<keyword evidence="9" id="KW-1185">Reference proteome</keyword>
<evidence type="ECO:0000256" key="1">
    <source>
        <dbReference type="ARBA" id="ARBA00004651"/>
    </source>
</evidence>
<keyword evidence="4 6" id="KW-1133">Transmembrane helix</keyword>
<dbReference type="PROSITE" id="PS50850">
    <property type="entry name" value="MFS"/>
    <property type="match status" value="1"/>
</dbReference>
<accession>A0ABQ1IAH4</accession>
<feature type="domain" description="Major facilitator superfamily (MFS) profile" evidence="7">
    <location>
        <begin position="1"/>
        <end position="394"/>
    </location>
</feature>
<keyword evidence="2" id="KW-1003">Cell membrane</keyword>
<dbReference type="InterPro" id="IPR011701">
    <property type="entry name" value="MFS"/>
</dbReference>
<evidence type="ECO:0000256" key="3">
    <source>
        <dbReference type="ARBA" id="ARBA00022692"/>
    </source>
</evidence>
<feature type="transmembrane region" description="Helical" evidence="6">
    <location>
        <begin position="36"/>
        <end position="55"/>
    </location>
</feature>
<evidence type="ECO:0000256" key="6">
    <source>
        <dbReference type="SAM" id="Phobius"/>
    </source>
</evidence>
<dbReference type="InterPro" id="IPR050189">
    <property type="entry name" value="MFS_Efflux_Transporters"/>
</dbReference>
<dbReference type="PANTHER" id="PTHR43124:SF3">
    <property type="entry name" value="CHLORAMPHENICOL EFFLUX PUMP RV0191"/>
    <property type="match status" value="1"/>
</dbReference>
<feature type="transmembrane region" description="Helical" evidence="6">
    <location>
        <begin position="92"/>
        <end position="114"/>
    </location>
</feature>
<keyword evidence="5 6" id="KW-0472">Membrane</keyword>